<dbReference type="InterPro" id="IPR003892">
    <property type="entry name" value="CUE"/>
</dbReference>
<dbReference type="Proteomes" id="UP001331515">
    <property type="component" value="Unassembled WGS sequence"/>
</dbReference>
<dbReference type="InterPro" id="IPR009060">
    <property type="entry name" value="UBA-like_sf"/>
</dbReference>
<evidence type="ECO:0000313" key="4">
    <source>
        <dbReference type="Proteomes" id="UP001331515"/>
    </source>
</evidence>
<feature type="compositionally biased region" description="Basic and acidic residues" evidence="1">
    <location>
        <begin position="112"/>
        <end position="122"/>
    </location>
</feature>
<feature type="compositionally biased region" description="Basic and acidic residues" evidence="1">
    <location>
        <begin position="130"/>
        <end position="192"/>
    </location>
</feature>
<sequence length="320" mass="36982">MDPYQNQRDDRNQQNPGRTTTPGTPGTPGGDQTPVDPGREDPEARKTPANNREPQYSVGFTMIPPNESRRSKTQMMAQKELEELQKWREDNKPKPVQPFSEKLGGNATLSAVREKQHLELHHAKLQKKLKQQEADKKKRQEEDEENQKMKDKQRERAELLEERRSQEDQRRRDQHRPDHIRKTERFLQRFDRSVPSSLVSGGAAHTPSQSEAAPGSVRDVQRDHRRVNTAFLDTLEGRGKETKEETKSPFSASEDLTYPSHLNPEPEHSYLEWSEEAEPDLKRLMESFPGYSADFLEDILVQCNRDCEQAYALLLNCAMD</sequence>
<dbReference type="InterPro" id="IPR026185">
    <property type="entry name" value="EPSTI1"/>
</dbReference>
<evidence type="ECO:0000256" key="1">
    <source>
        <dbReference type="SAM" id="MobiDB-lite"/>
    </source>
</evidence>
<organism evidence="3 4">
    <name type="scientific">Champsocephalus gunnari</name>
    <name type="common">Mackerel icefish</name>
    <dbReference type="NCBI Taxonomy" id="52237"/>
    <lineage>
        <taxon>Eukaryota</taxon>
        <taxon>Metazoa</taxon>
        <taxon>Chordata</taxon>
        <taxon>Craniata</taxon>
        <taxon>Vertebrata</taxon>
        <taxon>Euteleostomi</taxon>
        <taxon>Actinopterygii</taxon>
        <taxon>Neopterygii</taxon>
        <taxon>Teleostei</taxon>
        <taxon>Neoteleostei</taxon>
        <taxon>Acanthomorphata</taxon>
        <taxon>Eupercaria</taxon>
        <taxon>Perciformes</taxon>
        <taxon>Notothenioidei</taxon>
        <taxon>Channichthyidae</taxon>
        <taxon>Champsocephalus</taxon>
    </lineage>
</organism>
<dbReference type="PANTHER" id="PTHR22529">
    <property type="entry name" value="EPITHELIAL-STROMAL INTERACTION PROTEIN 1"/>
    <property type="match status" value="1"/>
</dbReference>
<keyword evidence="4" id="KW-1185">Reference proteome</keyword>
<name>A0AAN8HM92_CHAGU</name>
<evidence type="ECO:0000313" key="3">
    <source>
        <dbReference type="EMBL" id="KAK5920408.1"/>
    </source>
</evidence>
<feature type="compositionally biased region" description="Basic and acidic residues" evidence="1">
    <location>
        <begin position="235"/>
        <end position="247"/>
    </location>
</feature>
<dbReference type="PANTHER" id="PTHR22529:SF1">
    <property type="entry name" value="EPITHELIAL-STROMAL INTERACTION PROTEIN 1"/>
    <property type="match status" value="1"/>
</dbReference>
<dbReference type="GO" id="GO:0043130">
    <property type="term" value="F:ubiquitin binding"/>
    <property type="evidence" value="ECO:0007669"/>
    <property type="project" value="InterPro"/>
</dbReference>
<dbReference type="PROSITE" id="PS51140">
    <property type="entry name" value="CUE"/>
    <property type="match status" value="1"/>
</dbReference>
<protein>
    <recommendedName>
        <fullName evidence="2">CUE domain-containing protein</fullName>
    </recommendedName>
</protein>
<comment type="caution">
    <text evidence="3">The sequence shown here is derived from an EMBL/GenBank/DDBJ whole genome shotgun (WGS) entry which is preliminary data.</text>
</comment>
<evidence type="ECO:0000259" key="2">
    <source>
        <dbReference type="PROSITE" id="PS51140"/>
    </source>
</evidence>
<dbReference type="EMBL" id="JAURVH010001523">
    <property type="protein sequence ID" value="KAK5920408.1"/>
    <property type="molecule type" value="Genomic_DNA"/>
</dbReference>
<proteinExistence type="predicted"/>
<dbReference type="SUPFAM" id="SSF46934">
    <property type="entry name" value="UBA-like"/>
    <property type="match status" value="1"/>
</dbReference>
<feature type="compositionally biased region" description="Basic and acidic residues" evidence="1">
    <location>
        <begin position="37"/>
        <end position="46"/>
    </location>
</feature>
<dbReference type="CDD" id="cd14279">
    <property type="entry name" value="CUE"/>
    <property type="match status" value="1"/>
</dbReference>
<gene>
    <name evidence="3" type="ORF">CgunFtcFv8_024221</name>
</gene>
<dbReference type="AlphaFoldDB" id="A0AAN8HM92"/>
<feature type="domain" description="CUE" evidence="2">
    <location>
        <begin position="276"/>
        <end position="320"/>
    </location>
</feature>
<reference evidence="3 4" key="1">
    <citation type="journal article" date="2023" name="Mol. Biol. Evol.">
        <title>Genomics of Secondarily Temperate Adaptation in the Only Non-Antarctic Icefish.</title>
        <authorList>
            <person name="Rivera-Colon A.G."/>
            <person name="Rayamajhi N."/>
            <person name="Minhas B.F."/>
            <person name="Madrigal G."/>
            <person name="Bilyk K.T."/>
            <person name="Yoon V."/>
            <person name="Hune M."/>
            <person name="Gregory S."/>
            <person name="Cheng C.H.C."/>
            <person name="Catchen J.M."/>
        </authorList>
    </citation>
    <scope>NUCLEOTIDE SEQUENCE [LARGE SCALE GENOMIC DNA]</scope>
    <source>
        <tissue evidence="3">White muscle</tissue>
    </source>
</reference>
<feature type="compositionally biased region" description="Low complexity" evidence="1">
    <location>
        <begin position="13"/>
        <end position="36"/>
    </location>
</feature>
<feature type="compositionally biased region" description="Basic and acidic residues" evidence="1">
    <location>
        <begin position="79"/>
        <end position="93"/>
    </location>
</feature>
<accession>A0AAN8HM92</accession>
<feature type="region of interest" description="Disordered" evidence="1">
    <location>
        <begin position="1"/>
        <end position="274"/>
    </location>
</feature>